<dbReference type="EMBL" id="JABWDY010042807">
    <property type="protein sequence ID" value="KAF5176391.1"/>
    <property type="molecule type" value="Genomic_DNA"/>
</dbReference>
<dbReference type="Proteomes" id="UP000554482">
    <property type="component" value="Unassembled WGS sequence"/>
</dbReference>
<organism evidence="2 3">
    <name type="scientific">Thalictrum thalictroides</name>
    <name type="common">Rue-anemone</name>
    <name type="synonym">Anemone thalictroides</name>
    <dbReference type="NCBI Taxonomy" id="46969"/>
    <lineage>
        <taxon>Eukaryota</taxon>
        <taxon>Viridiplantae</taxon>
        <taxon>Streptophyta</taxon>
        <taxon>Embryophyta</taxon>
        <taxon>Tracheophyta</taxon>
        <taxon>Spermatophyta</taxon>
        <taxon>Magnoliopsida</taxon>
        <taxon>Ranunculales</taxon>
        <taxon>Ranunculaceae</taxon>
        <taxon>Thalictroideae</taxon>
        <taxon>Thalictrum</taxon>
    </lineage>
</organism>
<accession>A0A7J6UVA2</accession>
<sequence length="83" mass="9224">MAVSIDLQDQVHSSKVQDMAKSSADPNAKATPPGTQTCPLCFKVVRFNEFEKHKAACMKKMVVAAKKKKTKKENCRNNKATKK</sequence>
<comment type="caution">
    <text evidence="2">The sequence shown here is derived from an EMBL/GenBank/DDBJ whole genome shotgun (WGS) entry which is preliminary data.</text>
</comment>
<dbReference type="AlphaFoldDB" id="A0A7J6UVA2"/>
<evidence type="ECO:0000256" key="1">
    <source>
        <dbReference type="SAM" id="MobiDB-lite"/>
    </source>
</evidence>
<feature type="region of interest" description="Disordered" evidence="1">
    <location>
        <begin position="1"/>
        <end position="36"/>
    </location>
</feature>
<evidence type="ECO:0000313" key="3">
    <source>
        <dbReference type="Proteomes" id="UP000554482"/>
    </source>
</evidence>
<name>A0A7J6UVA2_THATH</name>
<keyword evidence="3" id="KW-1185">Reference proteome</keyword>
<reference evidence="2 3" key="1">
    <citation type="submission" date="2020-06" db="EMBL/GenBank/DDBJ databases">
        <title>Transcriptomic and genomic resources for Thalictrum thalictroides and T. hernandezii: Facilitating candidate gene discovery in an emerging model plant lineage.</title>
        <authorList>
            <person name="Arias T."/>
            <person name="Riano-Pachon D.M."/>
            <person name="Di Stilio V.S."/>
        </authorList>
    </citation>
    <scope>NUCLEOTIDE SEQUENCE [LARGE SCALE GENOMIC DNA]</scope>
    <source>
        <strain evidence="3">cv. WT478/WT964</strain>
        <tissue evidence="2">Leaves</tissue>
    </source>
</reference>
<evidence type="ECO:0000313" key="2">
    <source>
        <dbReference type="EMBL" id="KAF5176391.1"/>
    </source>
</evidence>
<protein>
    <submittedName>
        <fullName evidence="2">Uncharacterized protein</fullName>
    </submittedName>
</protein>
<gene>
    <name evidence="2" type="ORF">FRX31_034022</name>
</gene>
<proteinExistence type="predicted"/>